<dbReference type="InterPro" id="IPR013249">
    <property type="entry name" value="RNA_pol_sigma70_r4_t2"/>
</dbReference>
<gene>
    <name evidence="8" type="primary">sigV_1</name>
    <name evidence="7" type="synonym">sigV</name>
    <name evidence="7" type="ORF">CNEO2_590022</name>
    <name evidence="8" type="ORF">CNEONATNEC25_02106</name>
</gene>
<keyword evidence="3" id="KW-0731">Sigma factor</keyword>
<dbReference type="InterPro" id="IPR039425">
    <property type="entry name" value="RNA_pol_sigma-70-like"/>
</dbReference>
<comment type="similarity">
    <text evidence="1">Belongs to the sigma-70 factor family. ECF subfamily.</text>
</comment>
<dbReference type="InterPro" id="IPR013325">
    <property type="entry name" value="RNA_pol_sigma_r2"/>
</dbReference>
<dbReference type="Pfam" id="PF08281">
    <property type="entry name" value="Sigma70_r4_2"/>
    <property type="match status" value="1"/>
</dbReference>
<dbReference type="RefSeq" id="WP_159116267.1">
    <property type="nucleotide sequence ID" value="NZ_CAMRXC010000241.1"/>
</dbReference>
<feature type="domain" description="RNA polymerase sigma factor 70 region 4 type 2" evidence="6">
    <location>
        <begin position="103"/>
        <end position="154"/>
    </location>
</feature>
<reference evidence="8 9" key="1">
    <citation type="submission" date="2018-06" db="EMBL/GenBank/DDBJ databases">
        <authorList>
            <consortium name="IHU Genomes"/>
        </authorList>
    </citation>
    <scope>NUCLEOTIDE SEQUENCE [LARGE SCALE GENOMIC DNA]</scope>
    <source>
        <strain evidence="8 9">NEC25</strain>
    </source>
</reference>
<dbReference type="InterPro" id="IPR007627">
    <property type="entry name" value="RNA_pol_sigma70_r2"/>
</dbReference>
<evidence type="ECO:0000313" key="7">
    <source>
        <dbReference type="EMBL" id="CAI3659912.1"/>
    </source>
</evidence>
<dbReference type="Proteomes" id="UP000431451">
    <property type="component" value="Unassembled WGS sequence"/>
</dbReference>
<dbReference type="GO" id="GO:0016987">
    <property type="term" value="F:sigma factor activity"/>
    <property type="evidence" value="ECO:0007669"/>
    <property type="project" value="UniProtKB-KW"/>
</dbReference>
<evidence type="ECO:0000256" key="3">
    <source>
        <dbReference type="ARBA" id="ARBA00023082"/>
    </source>
</evidence>
<sequence>MKNDNYEKVVHYILNNQDKFYRLAYSYTKNKDSSLDIVQNAVCIALEKYNTIKNIDYIKTWFYRVLVNECLAYIKKAQKELLYEKENVKKDIYHEEAYDKGIELYNAIDKLSEDIKTVIMLHYYEEMTLKEISEITDTNLNTVKTRLYSGLKKLKLLVKEV</sequence>
<dbReference type="GO" id="GO:0003677">
    <property type="term" value="F:DNA binding"/>
    <property type="evidence" value="ECO:0007669"/>
    <property type="project" value="InterPro"/>
</dbReference>
<dbReference type="CDD" id="cd06171">
    <property type="entry name" value="Sigma70_r4"/>
    <property type="match status" value="1"/>
</dbReference>
<name>A0A653ARR4_9CLOT</name>
<evidence type="ECO:0000259" key="6">
    <source>
        <dbReference type="Pfam" id="PF08281"/>
    </source>
</evidence>
<evidence type="ECO:0000256" key="2">
    <source>
        <dbReference type="ARBA" id="ARBA00023015"/>
    </source>
</evidence>
<dbReference type="GO" id="GO:0006352">
    <property type="term" value="P:DNA-templated transcription initiation"/>
    <property type="evidence" value="ECO:0007669"/>
    <property type="project" value="InterPro"/>
</dbReference>
<dbReference type="Pfam" id="PF04542">
    <property type="entry name" value="Sigma70_r2"/>
    <property type="match status" value="1"/>
</dbReference>
<dbReference type="Gene3D" id="1.10.10.10">
    <property type="entry name" value="Winged helix-like DNA-binding domain superfamily/Winged helix DNA-binding domain"/>
    <property type="match status" value="1"/>
</dbReference>
<evidence type="ECO:0000313" key="9">
    <source>
        <dbReference type="Proteomes" id="UP000431451"/>
    </source>
</evidence>
<dbReference type="InterPro" id="IPR036388">
    <property type="entry name" value="WH-like_DNA-bd_sf"/>
</dbReference>
<dbReference type="SUPFAM" id="SSF88659">
    <property type="entry name" value="Sigma3 and sigma4 domains of RNA polymerase sigma factors"/>
    <property type="match status" value="1"/>
</dbReference>
<evidence type="ECO:0000259" key="5">
    <source>
        <dbReference type="Pfam" id="PF04542"/>
    </source>
</evidence>
<dbReference type="Proteomes" id="UP001189143">
    <property type="component" value="Unassembled WGS sequence"/>
</dbReference>
<protein>
    <submittedName>
        <fullName evidence="7">ECF RNA polymerase sigma factor</fullName>
    </submittedName>
    <submittedName>
        <fullName evidence="8">RNA polymerase sigma factor SigV</fullName>
    </submittedName>
</protein>
<feature type="domain" description="RNA polymerase sigma-70 region 2" evidence="5">
    <location>
        <begin position="15"/>
        <end position="79"/>
    </location>
</feature>
<reference evidence="7" key="2">
    <citation type="submission" date="2022-10" db="EMBL/GenBank/DDBJ databases">
        <authorList>
            <person name="Aires J."/>
            <person name="Mesa V."/>
        </authorList>
    </citation>
    <scope>NUCLEOTIDE SEQUENCE</scope>
    <source>
        <strain evidence="7">Clostridium neonatale JD116</strain>
    </source>
</reference>
<dbReference type="InterPro" id="IPR013324">
    <property type="entry name" value="RNA_pol_sigma_r3/r4-like"/>
</dbReference>
<organism evidence="8 9">
    <name type="scientific">Clostridium neonatale</name>
    <dbReference type="NCBI Taxonomy" id="137838"/>
    <lineage>
        <taxon>Bacteria</taxon>
        <taxon>Bacillati</taxon>
        <taxon>Bacillota</taxon>
        <taxon>Clostridia</taxon>
        <taxon>Eubacteriales</taxon>
        <taxon>Clostridiaceae</taxon>
        <taxon>Clostridium</taxon>
    </lineage>
</organism>
<dbReference type="InterPro" id="IPR014284">
    <property type="entry name" value="RNA_pol_sigma-70_dom"/>
</dbReference>
<dbReference type="EMBL" id="UWJD01000001">
    <property type="protein sequence ID" value="VCT84506.1"/>
    <property type="molecule type" value="Genomic_DNA"/>
</dbReference>
<evidence type="ECO:0000256" key="1">
    <source>
        <dbReference type="ARBA" id="ARBA00010641"/>
    </source>
</evidence>
<dbReference type="NCBIfam" id="TIGR02937">
    <property type="entry name" value="sigma70-ECF"/>
    <property type="match status" value="1"/>
</dbReference>
<dbReference type="PANTHER" id="PTHR43133:SF51">
    <property type="entry name" value="RNA POLYMERASE SIGMA FACTOR"/>
    <property type="match status" value="1"/>
</dbReference>
<evidence type="ECO:0000256" key="4">
    <source>
        <dbReference type="ARBA" id="ARBA00023163"/>
    </source>
</evidence>
<keyword evidence="4" id="KW-0804">Transcription</keyword>
<proteinExistence type="inferred from homology"/>
<dbReference type="EMBL" id="CAMTCP010000258">
    <property type="protein sequence ID" value="CAI3659912.1"/>
    <property type="molecule type" value="Genomic_DNA"/>
</dbReference>
<dbReference type="PANTHER" id="PTHR43133">
    <property type="entry name" value="RNA POLYMERASE ECF-TYPE SIGMA FACTO"/>
    <property type="match status" value="1"/>
</dbReference>
<evidence type="ECO:0000313" key="8">
    <source>
        <dbReference type="EMBL" id="VCT84506.1"/>
    </source>
</evidence>
<accession>A0A653ARR4</accession>
<dbReference type="SUPFAM" id="SSF88946">
    <property type="entry name" value="Sigma2 domain of RNA polymerase sigma factors"/>
    <property type="match status" value="1"/>
</dbReference>
<dbReference type="AlphaFoldDB" id="A0A653ARR4"/>
<dbReference type="Gene3D" id="1.10.1740.10">
    <property type="match status" value="1"/>
</dbReference>
<keyword evidence="2" id="KW-0805">Transcription regulation</keyword>
<dbReference type="GeneID" id="68877487"/>